<accession>K1S8C7</accession>
<dbReference type="Gene3D" id="3.40.50.720">
    <property type="entry name" value="NAD(P)-binding Rossmann-like Domain"/>
    <property type="match status" value="1"/>
</dbReference>
<sequence>MSSFDFDTLIVGCGLSGAVIARHLAEKGEKVEIWERRDHIGGNMYDHVDDHGILVQDYGPHTFHTKEKYLF</sequence>
<protein>
    <submittedName>
        <fullName evidence="1">UDP-galactopyranose mutase</fullName>
    </submittedName>
</protein>
<dbReference type="GO" id="GO:0005829">
    <property type="term" value="C:cytosol"/>
    <property type="evidence" value="ECO:0007669"/>
    <property type="project" value="TreeGrafter"/>
</dbReference>
<dbReference type="GO" id="GO:0050660">
    <property type="term" value="F:flavin adenine dinucleotide binding"/>
    <property type="evidence" value="ECO:0007669"/>
    <property type="project" value="TreeGrafter"/>
</dbReference>
<dbReference type="GO" id="GO:0008767">
    <property type="term" value="F:UDP-galactopyranose mutase activity"/>
    <property type="evidence" value="ECO:0007669"/>
    <property type="project" value="TreeGrafter"/>
</dbReference>
<dbReference type="PANTHER" id="PTHR21197">
    <property type="entry name" value="UDP-GALACTOPYRANOSE MUTASE"/>
    <property type="match status" value="1"/>
</dbReference>
<reference evidence="1" key="1">
    <citation type="journal article" date="2013" name="Environ. Microbiol.">
        <title>Microbiota from the distal guts of lean and obese adolescents exhibit partial functional redundancy besides clear differences in community structure.</title>
        <authorList>
            <person name="Ferrer M."/>
            <person name="Ruiz A."/>
            <person name="Lanza F."/>
            <person name="Haange S.B."/>
            <person name="Oberbach A."/>
            <person name="Till H."/>
            <person name="Bargiela R."/>
            <person name="Campoy C."/>
            <person name="Segura M.T."/>
            <person name="Richter M."/>
            <person name="von Bergen M."/>
            <person name="Seifert J."/>
            <person name="Suarez A."/>
        </authorList>
    </citation>
    <scope>NUCLEOTIDE SEQUENCE</scope>
</reference>
<gene>
    <name evidence="1" type="ORF">OBE_10825</name>
</gene>
<dbReference type="EMBL" id="AJWZ01007438">
    <property type="protein sequence ID" value="EKC56897.1"/>
    <property type="molecule type" value="Genomic_DNA"/>
</dbReference>
<name>K1S8C7_9ZZZZ</name>
<proteinExistence type="predicted"/>
<dbReference type="PANTHER" id="PTHR21197:SF0">
    <property type="entry name" value="UDP-GALACTOPYRANOSE MUTASE"/>
    <property type="match status" value="1"/>
</dbReference>
<dbReference type="SUPFAM" id="SSF51971">
    <property type="entry name" value="Nucleotide-binding domain"/>
    <property type="match status" value="1"/>
</dbReference>
<dbReference type="AlphaFoldDB" id="K1S8C7"/>
<dbReference type="Pfam" id="PF13450">
    <property type="entry name" value="NAD_binding_8"/>
    <property type="match status" value="1"/>
</dbReference>
<evidence type="ECO:0000313" key="1">
    <source>
        <dbReference type="EMBL" id="EKC56897.1"/>
    </source>
</evidence>
<comment type="caution">
    <text evidence="1">The sequence shown here is derived from an EMBL/GenBank/DDBJ whole genome shotgun (WGS) entry which is preliminary data.</text>
</comment>
<organism evidence="1">
    <name type="scientific">human gut metagenome</name>
    <dbReference type="NCBI Taxonomy" id="408170"/>
    <lineage>
        <taxon>unclassified sequences</taxon>
        <taxon>metagenomes</taxon>
        <taxon>organismal metagenomes</taxon>
    </lineage>
</organism>